<feature type="transmembrane region" description="Helical" evidence="6">
    <location>
        <begin position="307"/>
        <end position="327"/>
    </location>
</feature>
<keyword evidence="4" id="KW-0418">Kinase</keyword>
<feature type="transmembrane region" description="Helical" evidence="6">
    <location>
        <begin position="333"/>
        <end position="350"/>
    </location>
</feature>
<evidence type="ECO:0000256" key="4">
    <source>
        <dbReference type="ARBA" id="ARBA00022777"/>
    </source>
</evidence>
<dbReference type="PANTHER" id="PTHR43085">
    <property type="entry name" value="HEXOKINASE FAMILY MEMBER"/>
    <property type="match status" value="1"/>
</dbReference>
<organism evidence="8">
    <name type="scientific">uncultured Dysgonomonas sp</name>
    <dbReference type="NCBI Taxonomy" id="206096"/>
    <lineage>
        <taxon>Bacteria</taxon>
        <taxon>Pseudomonadati</taxon>
        <taxon>Bacteroidota</taxon>
        <taxon>Bacteroidia</taxon>
        <taxon>Bacteroidales</taxon>
        <taxon>Dysgonomonadaceae</taxon>
        <taxon>Dysgonomonas</taxon>
        <taxon>environmental samples</taxon>
    </lineage>
</organism>
<evidence type="ECO:0000313" key="8">
    <source>
        <dbReference type="EMBL" id="SBV94048.1"/>
    </source>
</evidence>
<dbReference type="InterPro" id="IPR029056">
    <property type="entry name" value="Ribokinase-like"/>
</dbReference>
<evidence type="ECO:0000256" key="2">
    <source>
        <dbReference type="ARBA" id="ARBA00022679"/>
    </source>
</evidence>
<dbReference type="Pfam" id="PF00294">
    <property type="entry name" value="PfkB"/>
    <property type="match status" value="1"/>
</dbReference>
<evidence type="ECO:0000256" key="6">
    <source>
        <dbReference type="SAM" id="Phobius"/>
    </source>
</evidence>
<dbReference type="InterPro" id="IPR011611">
    <property type="entry name" value="PfkB_dom"/>
</dbReference>
<evidence type="ECO:0000256" key="5">
    <source>
        <dbReference type="ARBA" id="ARBA00022840"/>
    </source>
</evidence>
<sequence length="358" mass="40830">MKILRRRKTQIAVIGGIHIDVLADYKISEQGKIDKIGELNYSIGGTAYNIAHFLHNDNVPVDFFSVLNQNSFSTSWIKREIRHTRINYFFQYESKEYFENGFIAIRKEGELENAVTSSFLSKVQLDISLIKKIIKGKKIVALDCNFASRQLIDIFEICKRENVLTVISSTSDSKVNRIKVIAKSYNIDFVIMNEKEARVFFQKDIKFIKASEIPPSIKNLVITCGEKGYFVYSQNEKARYPAPHITEIESTSAAGDALVAAIVRTLKSNTAFSWNICSKYINKYVSEALSQRCTYIKPTRKKKSYKALFIWLFVFLIILLTLATFVSSENSDITILFAIISIILAIGQIIRSELMSED</sequence>
<dbReference type="RefSeq" id="WP_296938908.1">
    <property type="nucleotide sequence ID" value="NZ_LT599032.1"/>
</dbReference>
<accession>A0A212J3L6</accession>
<name>A0A212J3L6_9BACT</name>
<dbReference type="GO" id="GO:0016301">
    <property type="term" value="F:kinase activity"/>
    <property type="evidence" value="ECO:0007669"/>
    <property type="project" value="UniProtKB-KW"/>
</dbReference>
<proteinExistence type="inferred from homology"/>
<feature type="domain" description="Carbohydrate kinase PfkB" evidence="7">
    <location>
        <begin position="9"/>
        <end position="268"/>
    </location>
</feature>
<dbReference type="AlphaFoldDB" id="A0A212J3L6"/>
<protein>
    <recommendedName>
        <fullName evidence="7">Carbohydrate kinase PfkB domain-containing protein</fullName>
    </recommendedName>
</protein>
<dbReference type="SUPFAM" id="SSF53613">
    <property type="entry name" value="Ribokinase-like"/>
    <property type="match status" value="1"/>
</dbReference>
<evidence type="ECO:0000256" key="3">
    <source>
        <dbReference type="ARBA" id="ARBA00022741"/>
    </source>
</evidence>
<keyword evidence="6" id="KW-0472">Membrane</keyword>
<dbReference type="EMBL" id="FLUM01000001">
    <property type="protein sequence ID" value="SBV94048.1"/>
    <property type="molecule type" value="Genomic_DNA"/>
</dbReference>
<comment type="similarity">
    <text evidence="1">Belongs to the carbohydrate kinase PfkB family.</text>
</comment>
<reference evidence="8" key="1">
    <citation type="submission" date="2016-04" db="EMBL/GenBank/DDBJ databases">
        <authorList>
            <person name="Evans L.H."/>
            <person name="Alamgir A."/>
            <person name="Owens N."/>
            <person name="Weber N.D."/>
            <person name="Virtaneva K."/>
            <person name="Barbian K."/>
            <person name="Babar A."/>
            <person name="Rosenke K."/>
        </authorList>
    </citation>
    <scope>NUCLEOTIDE SEQUENCE</scope>
    <source>
        <strain evidence="8">86-1</strain>
    </source>
</reference>
<keyword evidence="6" id="KW-0812">Transmembrane</keyword>
<dbReference type="InterPro" id="IPR050306">
    <property type="entry name" value="PfkB_Carbo_kinase"/>
</dbReference>
<keyword evidence="6" id="KW-1133">Transmembrane helix</keyword>
<keyword evidence="3" id="KW-0547">Nucleotide-binding</keyword>
<keyword evidence="2" id="KW-0808">Transferase</keyword>
<evidence type="ECO:0000256" key="1">
    <source>
        <dbReference type="ARBA" id="ARBA00010688"/>
    </source>
</evidence>
<dbReference type="PANTHER" id="PTHR43085:SF1">
    <property type="entry name" value="PSEUDOURIDINE KINASE-RELATED"/>
    <property type="match status" value="1"/>
</dbReference>
<keyword evidence="5" id="KW-0067">ATP-binding</keyword>
<dbReference type="GO" id="GO:0005524">
    <property type="term" value="F:ATP binding"/>
    <property type="evidence" value="ECO:0007669"/>
    <property type="project" value="UniProtKB-KW"/>
</dbReference>
<gene>
    <name evidence="8" type="ORF">KL86DYS1_11029</name>
</gene>
<dbReference type="Gene3D" id="3.40.1190.20">
    <property type="match status" value="1"/>
</dbReference>
<evidence type="ECO:0000259" key="7">
    <source>
        <dbReference type="Pfam" id="PF00294"/>
    </source>
</evidence>